<name>A0A6C0Y6J2_9GAMM</name>
<dbReference type="EMBL" id="CP044456">
    <property type="protein sequence ID" value="QIC71867.1"/>
    <property type="molecule type" value="Genomic_DNA"/>
</dbReference>
<dbReference type="Proteomes" id="UP000503440">
    <property type="component" value="Plasmid pB18-1"/>
</dbReference>
<proteinExistence type="predicted"/>
<reference evidence="1 2" key="1">
    <citation type="submission" date="2019-09" db="EMBL/GenBank/DDBJ databases">
        <title>Non-baumannii Acinetobacter spp. carrying blaNDM-1 isolated in China.</title>
        <authorList>
            <person name="Cui C."/>
            <person name="Chen C."/>
            <person name="Sun J."/>
            <person name="Liu Y."/>
        </authorList>
    </citation>
    <scope>NUCLEOTIDE SEQUENCE [LARGE SCALE GENOMIC DNA]</scope>
    <source>
        <strain evidence="1 2">B18</strain>
        <plasmid evidence="2">pb18-1</plasmid>
    </source>
</reference>
<evidence type="ECO:0000313" key="2">
    <source>
        <dbReference type="Proteomes" id="UP000503440"/>
    </source>
</evidence>
<protein>
    <submittedName>
        <fullName evidence="1">Uncharacterized protein</fullName>
    </submittedName>
</protein>
<dbReference type="AlphaFoldDB" id="A0A6C0Y6J2"/>
<keyword evidence="1" id="KW-0614">Plasmid</keyword>
<gene>
    <name evidence="1" type="ORF">FSC09_15875</name>
</gene>
<accession>A0A6C0Y6J2</accession>
<dbReference type="RefSeq" id="WP_163146526.1">
    <property type="nucleotide sequence ID" value="NZ_CP044456.1"/>
</dbReference>
<geneLocation type="plasmid" evidence="2">
    <name>pb18-1</name>
</geneLocation>
<evidence type="ECO:0000313" key="1">
    <source>
        <dbReference type="EMBL" id="QIC71867.1"/>
    </source>
</evidence>
<organism evidence="1 2">
    <name type="scientific">Acinetobacter indicus</name>
    <dbReference type="NCBI Taxonomy" id="756892"/>
    <lineage>
        <taxon>Bacteria</taxon>
        <taxon>Pseudomonadati</taxon>
        <taxon>Pseudomonadota</taxon>
        <taxon>Gammaproteobacteria</taxon>
        <taxon>Moraxellales</taxon>
        <taxon>Moraxellaceae</taxon>
        <taxon>Acinetobacter</taxon>
    </lineage>
</organism>
<sequence>MKSISLELMTEEEYRNYQTEQVIEEALLDPIAYVESRLNFKASFTPSIHPNKVFEGLLERSEEAALYYVNQHPIGKGLAKFHAPCMVWRSCADLVFPHLRRYFDDDVRNAILTHHTDYSVFATEAFKRDVDLTEVKGMLYALASNPDTIEIVVDYVRKNGVSEPWHFNEALARCAYTSEEWALKIVKEFPKTVVFISAARWHSLAMKMIKSYKVDRSVKQSCVRYHADIAETFINTPHTDMLFTAFLSHPQLRLRIMRMKNIDQIGLLKRRIKDFNSFQSRMKHKSETETLKAS</sequence>